<evidence type="ECO:0000256" key="2">
    <source>
        <dbReference type="ARBA" id="ARBA00022692"/>
    </source>
</evidence>
<feature type="transmembrane region" description="Helical" evidence="6">
    <location>
        <begin position="440"/>
        <end position="459"/>
    </location>
</feature>
<evidence type="ECO:0000256" key="1">
    <source>
        <dbReference type="ARBA" id="ARBA00004141"/>
    </source>
</evidence>
<comment type="subcellular location">
    <subcellularLocation>
        <location evidence="1">Membrane</location>
        <topology evidence="1">Multi-pass membrane protein</topology>
    </subcellularLocation>
</comment>
<feature type="transmembrane region" description="Helical" evidence="6">
    <location>
        <begin position="372"/>
        <end position="400"/>
    </location>
</feature>
<protein>
    <recommendedName>
        <fullName evidence="7">Major facilitator superfamily (MFS) profile domain-containing protein</fullName>
    </recommendedName>
</protein>
<dbReference type="InterPro" id="IPR020846">
    <property type="entry name" value="MFS_dom"/>
</dbReference>
<dbReference type="SUPFAM" id="SSF103473">
    <property type="entry name" value="MFS general substrate transporter"/>
    <property type="match status" value="2"/>
</dbReference>
<organism evidence="8 9">
    <name type="scientific">Exophiala sideris</name>
    <dbReference type="NCBI Taxonomy" id="1016849"/>
    <lineage>
        <taxon>Eukaryota</taxon>
        <taxon>Fungi</taxon>
        <taxon>Dikarya</taxon>
        <taxon>Ascomycota</taxon>
        <taxon>Pezizomycotina</taxon>
        <taxon>Eurotiomycetes</taxon>
        <taxon>Chaetothyriomycetidae</taxon>
        <taxon>Chaetothyriales</taxon>
        <taxon>Herpotrichiellaceae</taxon>
        <taxon>Exophiala</taxon>
    </lineage>
</organism>
<feature type="compositionally biased region" description="Polar residues" evidence="5">
    <location>
        <begin position="34"/>
        <end position="51"/>
    </location>
</feature>
<feature type="domain" description="Major facilitator superfamily (MFS) profile" evidence="7">
    <location>
        <begin position="89"/>
        <end position="600"/>
    </location>
</feature>
<keyword evidence="3 6" id="KW-1133">Transmembrane helix</keyword>
<dbReference type="AlphaFoldDB" id="A0A0D1W7N4"/>
<feature type="transmembrane region" description="Helical" evidence="6">
    <location>
        <begin position="503"/>
        <end position="523"/>
    </location>
</feature>
<keyword evidence="4 6" id="KW-0472">Membrane</keyword>
<feature type="transmembrane region" description="Helical" evidence="6">
    <location>
        <begin position="281"/>
        <end position="308"/>
    </location>
</feature>
<keyword evidence="2 6" id="KW-0812">Transmembrane</keyword>
<dbReference type="Gene3D" id="1.20.1250.20">
    <property type="entry name" value="MFS general substrate transporter like domains"/>
    <property type="match status" value="1"/>
</dbReference>
<dbReference type="GO" id="GO:0005886">
    <property type="term" value="C:plasma membrane"/>
    <property type="evidence" value="ECO:0007669"/>
    <property type="project" value="TreeGrafter"/>
</dbReference>
<dbReference type="PRINTS" id="PR01036">
    <property type="entry name" value="TCRTETB"/>
</dbReference>
<evidence type="ECO:0000256" key="5">
    <source>
        <dbReference type="SAM" id="MobiDB-lite"/>
    </source>
</evidence>
<dbReference type="InterPro" id="IPR011701">
    <property type="entry name" value="MFS"/>
</dbReference>
<evidence type="ECO:0000256" key="4">
    <source>
        <dbReference type="ARBA" id="ARBA00023136"/>
    </source>
</evidence>
<proteinExistence type="predicted"/>
<evidence type="ECO:0000313" key="9">
    <source>
        <dbReference type="Proteomes" id="UP000053599"/>
    </source>
</evidence>
<gene>
    <name evidence="8" type="ORF">PV11_00509</name>
</gene>
<feature type="transmembrane region" description="Helical" evidence="6">
    <location>
        <begin position="89"/>
        <end position="111"/>
    </location>
</feature>
<feature type="transmembrane region" description="Helical" evidence="6">
    <location>
        <begin position="123"/>
        <end position="143"/>
    </location>
</feature>
<feature type="transmembrane region" description="Helical" evidence="6">
    <location>
        <begin position="328"/>
        <end position="351"/>
    </location>
</feature>
<reference evidence="8 9" key="1">
    <citation type="submission" date="2015-01" db="EMBL/GenBank/DDBJ databases">
        <title>The Genome Sequence of Exophiala sideris CBS121828.</title>
        <authorList>
            <consortium name="The Broad Institute Genomics Platform"/>
            <person name="Cuomo C."/>
            <person name="de Hoog S."/>
            <person name="Gorbushina A."/>
            <person name="Stielow B."/>
            <person name="Teixiera M."/>
            <person name="Abouelleil A."/>
            <person name="Chapman S.B."/>
            <person name="Priest M."/>
            <person name="Young S.K."/>
            <person name="Wortman J."/>
            <person name="Nusbaum C."/>
            <person name="Birren B."/>
        </authorList>
    </citation>
    <scope>NUCLEOTIDE SEQUENCE [LARGE SCALE GENOMIC DNA]</scope>
    <source>
        <strain evidence="8 9">CBS 121828</strain>
    </source>
</reference>
<dbReference type="PANTHER" id="PTHR23501">
    <property type="entry name" value="MAJOR FACILITATOR SUPERFAMILY"/>
    <property type="match status" value="1"/>
</dbReference>
<dbReference type="Proteomes" id="UP000053599">
    <property type="component" value="Unassembled WGS sequence"/>
</dbReference>
<dbReference type="Pfam" id="PF07690">
    <property type="entry name" value="MFS_1"/>
    <property type="match status" value="1"/>
</dbReference>
<feature type="region of interest" description="Disordered" evidence="5">
    <location>
        <begin position="659"/>
        <end position="708"/>
    </location>
</feature>
<feature type="transmembrane region" description="Helical" evidence="6">
    <location>
        <begin position="412"/>
        <end position="433"/>
    </location>
</feature>
<sequence length="708" mass="75437">MYLAYKAIKKHRAQKAAAAANAAAAESAFTPITASSPLPVNADQNTTSGSNATSYTPPKPKTPTSPASKKACSQCVQEKSATRKYRWKLMFCLLPAFFVASLDLTIVATALPQIASHFDKFNQLNWIVTAFTLTATAFIPVWGQLADIFGRHTSLQCAVVLLTIGSVLCAAAPDWPVLLLGRALQGMGTAGIQNVVMIILADSVSLKEQAVNTSIFQLMNGIGYSVGPVIGGYLTNANWRYCFVLCAGMSVISIGTIFFLRKDLKPGSVSLSRPAGNQTRLQALTSGLSTLDFGGITLFILGVGLVILGTAWGGSTFPWRSGAVISTLVLGALLICAFIAYESLFSPGRLLTRLLPRTKPMIPSSILSSKDVALVCSIAAATGAALYSIFYFIGIYFTLVEAYAASRAGTQLLYYVPGLGVGVYLAIFVCNVYPRQTFWPLFLGTIVETVGIATLSYGVKARNVTLVNVMMAIAGAGTGMRFMPSNLHLSGMFRDRLAPVYSLLRLSLPFGGTIALTIMGSVFQNQMSQYFGSNSVNGSIDVHNQASLEAIGNLPTAEQEAIRAQSATATMWAFISILPILGLSLVASLGLGNVWIPKRKSDDEDQEKGEVREDGLCSRHANLANLSAGESAVEAPSGVEFISSSYLLALIRGNIRQLKRPAPSHNPRSVSGEGAHLQEKLSDGVLPKDPSGQVHTQESRYSMGESSH</sequence>
<dbReference type="OrthoDB" id="6770063at2759"/>
<dbReference type="PANTHER" id="PTHR23501:SF39">
    <property type="entry name" value="MULTIDRUG TRANSPORTER, PUTATIVE (AFU_ORTHOLOGUE AFUA_1G05010)-RELATED"/>
    <property type="match status" value="1"/>
</dbReference>
<feature type="transmembrane region" description="Helical" evidence="6">
    <location>
        <begin position="571"/>
        <end position="596"/>
    </location>
</feature>
<dbReference type="InterPro" id="IPR036259">
    <property type="entry name" value="MFS_trans_sf"/>
</dbReference>
<dbReference type="EMBL" id="KN846951">
    <property type="protein sequence ID" value="KIV84750.1"/>
    <property type="molecule type" value="Genomic_DNA"/>
</dbReference>
<feature type="compositionally biased region" description="Polar residues" evidence="5">
    <location>
        <begin position="693"/>
        <end position="708"/>
    </location>
</feature>
<feature type="transmembrane region" description="Helical" evidence="6">
    <location>
        <begin position="155"/>
        <end position="173"/>
    </location>
</feature>
<evidence type="ECO:0000259" key="7">
    <source>
        <dbReference type="PROSITE" id="PS50850"/>
    </source>
</evidence>
<evidence type="ECO:0000256" key="3">
    <source>
        <dbReference type="ARBA" id="ARBA00022989"/>
    </source>
</evidence>
<feature type="transmembrane region" description="Helical" evidence="6">
    <location>
        <begin position="238"/>
        <end position="260"/>
    </location>
</feature>
<evidence type="ECO:0000256" key="6">
    <source>
        <dbReference type="SAM" id="Phobius"/>
    </source>
</evidence>
<accession>A0A0D1W7N4</accession>
<evidence type="ECO:0000313" key="8">
    <source>
        <dbReference type="EMBL" id="KIV84750.1"/>
    </source>
</evidence>
<dbReference type="GO" id="GO:0022857">
    <property type="term" value="F:transmembrane transporter activity"/>
    <property type="evidence" value="ECO:0007669"/>
    <property type="project" value="InterPro"/>
</dbReference>
<feature type="region of interest" description="Disordered" evidence="5">
    <location>
        <begin position="34"/>
        <end position="69"/>
    </location>
</feature>
<dbReference type="HOGENOM" id="CLU_000960_26_0_1"/>
<name>A0A0D1W7N4_9EURO</name>
<dbReference type="PROSITE" id="PS50850">
    <property type="entry name" value="MFS"/>
    <property type="match status" value="1"/>
</dbReference>